<dbReference type="Proteomes" id="UP000054630">
    <property type="component" value="Unassembled WGS sequence"/>
</dbReference>
<proteinExistence type="predicted"/>
<comment type="caution">
    <text evidence="1">The sequence shown here is derived from an EMBL/GenBank/DDBJ whole genome shotgun (WGS) entry which is preliminary data.</text>
</comment>
<evidence type="ECO:0000313" key="1">
    <source>
        <dbReference type="EMBL" id="KRX16499.1"/>
    </source>
</evidence>
<protein>
    <submittedName>
        <fullName evidence="1">Uncharacterized protein</fullName>
    </submittedName>
</protein>
<reference evidence="1 2" key="1">
    <citation type="submission" date="2015-01" db="EMBL/GenBank/DDBJ databases">
        <title>Evolution of Trichinella species and genotypes.</title>
        <authorList>
            <person name="Korhonen P.K."/>
            <person name="Edoardo P."/>
            <person name="Giuseppe L.R."/>
            <person name="Gasser R.B."/>
        </authorList>
    </citation>
    <scope>NUCLEOTIDE SEQUENCE [LARGE SCALE GENOMIC DNA]</scope>
    <source>
        <strain evidence="1">ISS37</strain>
    </source>
</reference>
<evidence type="ECO:0000313" key="2">
    <source>
        <dbReference type="Proteomes" id="UP000054630"/>
    </source>
</evidence>
<name>A0A0V0RPS2_9BILA</name>
<sequence length="88" mass="9987">MAADVRMLFSHCPPRERALLDAYFGGKILNLKMKMLFACENAEFVKYDCPGHLGPDDEWQDSNLPRQLEPHRLLFTLLRAVALPGNGD</sequence>
<dbReference type="AlphaFoldDB" id="A0A0V0RPS2"/>
<accession>A0A0V0RPS2</accession>
<gene>
    <name evidence="1" type="ORF">T07_11478</name>
</gene>
<dbReference type="EMBL" id="JYDL01000106">
    <property type="protein sequence ID" value="KRX16499.1"/>
    <property type="molecule type" value="Genomic_DNA"/>
</dbReference>
<organism evidence="1 2">
    <name type="scientific">Trichinella nelsoni</name>
    <dbReference type="NCBI Taxonomy" id="6336"/>
    <lineage>
        <taxon>Eukaryota</taxon>
        <taxon>Metazoa</taxon>
        <taxon>Ecdysozoa</taxon>
        <taxon>Nematoda</taxon>
        <taxon>Enoplea</taxon>
        <taxon>Dorylaimia</taxon>
        <taxon>Trichinellida</taxon>
        <taxon>Trichinellidae</taxon>
        <taxon>Trichinella</taxon>
    </lineage>
</organism>
<keyword evidence="2" id="KW-1185">Reference proteome</keyword>